<accession>A0ABR3PQ56</accession>
<organism evidence="1 2">
    <name type="scientific">Neodothiora populina</name>
    <dbReference type="NCBI Taxonomy" id="2781224"/>
    <lineage>
        <taxon>Eukaryota</taxon>
        <taxon>Fungi</taxon>
        <taxon>Dikarya</taxon>
        <taxon>Ascomycota</taxon>
        <taxon>Pezizomycotina</taxon>
        <taxon>Dothideomycetes</taxon>
        <taxon>Dothideomycetidae</taxon>
        <taxon>Dothideales</taxon>
        <taxon>Dothioraceae</taxon>
        <taxon>Neodothiora</taxon>
    </lineage>
</organism>
<dbReference type="InterPro" id="IPR053037">
    <property type="entry name" value="Pericyclase_pydY-like"/>
</dbReference>
<keyword evidence="2" id="KW-1185">Reference proteome</keyword>
<evidence type="ECO:0000313" key="1">
    <source>
        <dbReference type="EMBL" id="KAL1311635.1"/>
    </source>
</evidence>
<dbReference type="GeneID" id="95975448"/>
<proteinExistence type="predicted"/>
<gene>
    <name evidence="1" type="ORF">AAFC00_001745</name>
</gene>
<reference evidence="1 2" key="1">
    <citation type="submission" date="2024-07" db="EMBL/GenBank/DDBJ databases">
        <title>Draft sequence of the Neodothiora populina.</title>
        <authorList>
            <person name="Drown D.D."/>
            <person name="Schuette U.S."/>
            <person name="Buechlein A.B."/>
            <person name="Rusch D.R."/>
            <person name="Winton L.W."/>
            <person name="Adams G.A."/>
        </authorList>
    </citation>
    <scope>NUCLEOTIDE SEQUENCE [LARGE SCALE GENOMIC DNA]</scope>
    <source>
        <strain evidence="1 2">CPC 39397</strain>
    </source>
</reference>
<dbReference type="RefSeq" id="XP_069204484.1">
    <property type="nucleotide sequence ID" value="XM_069340972.1"/>
</dbReference>
<sequence>MAAPDKVTLHNLGGTFVLNKSLSDSSDSVLAMQGVSWLVRQAIKYSTITLHVKEYVDDQDKTHIDIEQVASAGSSNLEERMLDWAFQEKTDRVFGHVKGRSRFIKVEDIDEPYLKQGWDQKFLDDGGNELVESYTESLSSTWTADQTWGFEVIGGERRYVRHVFAKKGKEEHRIKLVYDWQG</sequence>
<dbReference type="PANTHER" id="PTHR38115:SF1">
    <property type="entry name" value="LIPOCALIN-LIKE DOMAIN-CONTAINING PROTEIN"/>
    <property type="match status" value="1"/>
</dbReference>
<comment type="caution">
    <text evidence="1">The sequence shown here is derived from an EMBL/GenBank/DDBJ whole genome shotgun (WGS) entry which is preliminary data.</text>
</comment>
<dbReference type="Proteomes" id="UP001562354">
    <property type="component" value="Unassembled WGS sequence"/>
</dbReference>
<dbReference type="PANTHER" id="PTHR38115">
    <property type="entry name" value="LIPOCALIN-LIKE DOMAIN-CONTAINING PROTEIN"/>
    <property type="match status" value="1"/>
</dbReference>
<name>A0ABR3PQ56_9PEZI</name>
<dbReference type="EMBL" id="JBFMKM010000001">
    <property type="protein sequence ID" value="KAL1311635.1"/>
    <property type="molecule type" value="Genomic_DNA"/>
</dbReference>
<protein>
    <submittedName>
        <fullName evidence="1">Uncharacterized protein</fullName>
    </submittedName>
</protein>
<evidence type="ECO:0000313" key="2">
    <source>
        <dbReference type="Proteomes" id="UP001562354"/>
    </source>
</evidence>